<keyword evidence="7" id="KW-0566">Pantothenate biosynthesis</keyword>
<reference evidence="8" key="2">
    <citation type="submission" date="2020-10" db="EMBL/GenBank/DDBJ databases">
        <authorList>
            <person name="Cooper E.A."/>
            <person name="Brenton Z.W."/>
            <person name="Flinn B.S."/>
            <person name="Jenkins J."/>
            <person name="Shu S."/>
            <person name="Flowers D."/>
            <person name="Luo F."/>
            <person name="Wang Y."/>
            <person name="Xia P."/>
            <person name="Barry K."/>
            <person name="Daum C."/>
            <person name="Lipzen A."/>
            <person name="Yoshinaga Y."/>
            <person name="Schmutz J."/>
            <person name="Saski C."/>
            <person name="Vermerris W."/>
            <person name="Kresovich S."/>
        </authorList>
    </citation>
    <scope>NUCLEOTIDE SEQUENCE</scope>
</reference>
<reference evidence="8" key="1">
    <citation type="journal article" date="2019" name="BMC Genomics">
        <title>A new reference genome for Sorghum bicolor reveals high levels of sequence similarity between sweet and grain genotypes: implications for the genetics of sugar metabolism.</title>
        <authorList>
            <person name="Cooper E.A."/>
            <person name="Brenton Z.W."/>
            <person name="Flinn B.S."/>
            <person name="Jenkins J."/>
            <person name="Shu S."/>
            <person name="Flowers D."/>
            <person name="Luo F."/>
            <person name="Wang Y."/>
            <person name="Xia P."/>
            <person name="Barry K."/>
            <person name="Daum C."/>
            <person name="Lipzen A."/>
            <person name="Yoshinaga Y."/>
            <person name="Schmutz J."/>
            <person name="Saski C."/>
            <person name="Vermerris W."/>
            <person name="Kresovich S."/>
        </authorList>
    </citation>
    <scope>NUCLEOTIDE SEQUENCE</scope>
</reference>
<evidence type="ECO:0000256" key="3">
    <source>
        <dbReference type="ARBA" id="ARBA00012618"/>
    </source>
</evidence>
<dbReference type="InterPro" id="IPR003700">
    <property type="entry name" value="Pantoate_hydroxy_MeTrfase"/>
</dbReference>
<evidence type="ECO:0000256" key="5">
    <source>
        <dbReference type="ARBA" id="ARBA00022679"/>
    </source>
</evidence>
<accession>A0A921RBD5</accession>
<protein>
    <recommendedName>
        <fullName evidence="3 7">3-methyl-2-oxobutanoate hydroxymethyltransferase</fullName>
        <ecNumber evidence="3 7">2.1.2.11</ecNumber>
    </recommendedName>
</protein>
<comment type="caution">
    <text evidence="8">The sequence shown here is derived from an EMBL/GenBank/DDBJ whole genome shotgun (WGS) entry which is preliminary data.</text>
</comment>
<dbReference type="CDD" id="cd06557">
    <property type="entry name" value="KPHMT-like"/>
    <property type="match status" value="1"/>
</dbReference>
<dbReference type="Proteomes" id="UP000807115">
    <property type="component" value="Chromosome 3"/>
</dbReference>
<dbReference type="EMBL" id="CM027682">
    <property type="protein sequence ID" value="KAG0535845.1"/>
    <property type="molecule type" value="Genomic_DNA"/>
</dbReference>
<evidence type="ECO:0000256" key="6">
    <source>
        <dbReference type="ARBA" id="ARBA00049172"/>
    </source>
</evidence>
<dbReference type="Gene3D" id="3.20.20.60">
    <property type="entry name" value="Phosphoenolpyruvate-binding domains"/>
    <property type="match status" value="1"/>
</dbReference>
<dbReference type="HAMAP" id="MF_00156">
    <property type="entry name" value="PanB"/>
    <property type="match status" value="1"/>
</dbReference>
<comment type="function">
    <text evidence="7">Catalyzes the reversible reaction in which hydroxymethyl group from 5,10-methylenetetrahydrofolate is transferred onto alpha-ketoisovalerate to form ketopantoate.</text>
</comment>
<evidence type="ECO:0000256" key="4">
    <source>
        <dbReference type="ARBA" id="ARBA00022531"/>
    </source>
</evidence>
<dbReference type="GO" id="GO:0003864">
    <property type="term" value="F:3-methyl-2-oxobutanoate hydroxymethyltransferase activity"/>
    <property type="evidence" value="ECO:0007669"/>
    <property type="project" value="UniProtKB-EC"/>
</dbReference>
<dbReference type="GO" id="GO:0015940">
    <property type="term" value="P:pantothenate biosynthetic process"/>
    <property type="evidence" value="ECO:0007669"/>
    <property type="project" value="UniProtKB-KW"/>
</dbReference>
<dbReference type="NCBIfam" id="TIGR00222">
    <property type="entry name" value="panB"/>
    <property type="match status" value="1"/>
</dbReference>
<dbReference type="SUPFAM" id="SSF51621">
    <property type="entry name" value="Phosphoenolpyruvate/pyruvate domain"/>
    <property type="match status" value="1"/>
</dbReference>
<organism evidence="8 9">
    <name type="scientific">Sorghum bicolor</name>
    <name type="common">Sorghum</name>
    <name type="synonym">Sorghum vulgare</name>
    <dbReference type="NCBI Taxonomy" id="4558"/>
    <lineage>
        <taxon>Eukaryota</taxon>
        <taxon>Viridiplantae</taxon>
        <taxon>Streptophyta</taxon>
        <taxon>Embryophyta</taxon>
        <taxon>Tracheophyta</taxon>
        <taxon>Spermatophyta</taxon>
        <taxon>Magnoliopsida</taxon>
        <taxon>Liliopsida</taxon>
        <taxon>Poales</taxon>
        <taxon>Poaceae</taxon>
        <taxon>PACMAD clade</taxon>
        <taxon>Panicoideae</taxon>
        <taxon>Andropogonodae</taxon>
        <taxon>Andropogoneae</taxon>
        <taxon>Sorghinae</taxon>
        <taxon>Sorghum</taxon>
    </lineage>
</organism>
<keyword evidence="4" id="KW-0602">Photosynthesis</keyword>
<dbReference type="PANTHER" id="PTHR20881">
    <property type="entry name" value="3-METHYL-2-OXOBUTANOATE HYDROXYMETHYLTRANSFERASE"/>
    <property type="match status" value="1"/>
</dbReference>
<dbReference type="EC" id="2.1.2.11" evidence="3 7"/>
<dbReference type="KEGG" id="sbi:8079472"/>
<evidence type="ECO:0000313" key="8">
    <source>
        <dbReference type="EMBL" id="KAG0535845.1"/>
    </source>
</evidence>
<dbReference type="FunFam" id="3.20.20.60:FF:000003">
    <property type="entry name" value="3-methyl-2-oxobutanoate hydroxymethyltransferase"/>
    <property type="match status" value="1"/>
</dbReference>
<dbReference type="GO" id="GO:0015979">
    <property type="term" value="P:photosynthesis"/>
    <property type="evidence" value="ECO:0007669"/>
    <property type="project" value="UniProtKB-KW"/>
</dbReference>
<dbReference type="AlphaFoldDB" id="A0A921RBD5"/>
<evidence type="ECO:0000256" key="2">
    <source>
        <dbReference type="ARBA" id="ARBA00008676"/>
    </source>
</evidence>
<comment type="similarity">
    <text evidence="2 7">Belongs to the PanB family.</text>
</comment>
<evidence type="ECO:0000256" key="7">
    <source>
        <dbReference type="RuleBase" id="RU362100"/>
    </source>
</evidence>
<dbReference type="NCBIfam" id="NF001452">
    <property type="entry name" value="PRK00311.1"/>
    <property type="match status" value="1"/>
</dbReference>
<comment type="catalytic activity">
    <reaction evidence="6 7">
        <text>(6R)-5,10-methylene-5,6,7,8-tetrahydrofolate + 3-methyl-2-oxobutanoate + H2O = 2-dehydropantoate + (6S)-5,6,7,8-tetrahydrofolate</text>
        <dbReference type="Rhea" id="RHEA:11824"/>
        <dbReference type="ChEBI" id="CHEBI:11561"/>
        <dbReference type="ChEBI" id="CHEBI:11851"/>
        <dbReference type="ChEBI" id="CHEBI:15377"/>
        <dbReference type="ChEBI" id="CHEBI:15636"/>
        <dbReference type="ChEBI" id="CHEBI:57453"/>
        <dbReference type="EC" id="2.1.2.11"/>
    </reaction>
</comment>
<keyword evidence="5 7" id="KW-0808">Transferase</keyword>
<evidence type="ECO:0000313" key="9">
    <source>
        <dbReference type="Proteomes" id="UP000807115"/>
    </source>
</evidence>
<name>A0A921RBD5_SORBI</name>
<dbReference type="Gramene" id="EES00025">
    <property type="protein sequence ID" value="EES00025"/>
    <property type="gene ID" value="SORBI_3003G011700"/>
</dbReference>
<dbReference type="InterPro" id="IPR015813">
    <property type="entry name" value="Pyrv/PenolPyrv_kinase-like_dom"/>
</dbReference>
<comment type="pathway">
    <text evidence="1 7">Cofactor biosynthesis; (R)-pantothenate biosynthesis; (R)-pantoate from 3-methyl-2-oxobutanoate: step 1/2.</text>
</comment>
<dbReference type="InterPro" id="IPR040442">
    <property type="entry name" value="Pyrv_kinase-like_dom_sf"/>
</dbReference>
<dbReference type="OrthoDB" id="676658at2759"/>
<evidence type="ECO:0000256" key="1">
    <source>
        <dbReference type="ARBA" id="ARBA00005033"/>
    </source>
</evidence>
<dbReference type="PANTHER" id="PTHR20881:SF0">
    <property type="entry name" value="3-METHYL-2-OXOBUTANOATE HYDROXYMETHYLTRANSFERASE"/>
    <property type="match status" value="1"/>
</dbReference>
<proteinExistence type="inferred from homology"/>
<sequence>MRRTLLLAWPVARRRLLSNLPDSTVYWGPRPHPQESAAAARRVTLATLRGKHRRGEPISMVTAYDYSSAVHLDSAGVDVVLVGDSAAMTAHGHDNTLPISLDLMLQHCRAVVRGAARPLVVGDLPFGSYESSPAQAVESAVRLMKEGVVDAVKMEGGAASRVGAARAIVDAGIAVMGHVGLTPQTISVLGGFRAQGKTVDGALKVVEAALALQDAGCFAVVLECVPAPVAAAATAALQIPTIGVGAGPLCSGQALVYADLVGMFQSPEHSKVTPKFCKQFGDVGAAIGKALAEYKQQVEDRAFPDADHTPYKISSVDVDAFTDALRKIGFDGAAAAAAAAAAKTEEIVGDGKPQDGDVSNGILSHAGAAV</sequence>
<gene>
    <name evidence="8" type="ORF">BDA96_03G013000</name>
</gene>
<dbReference type="Pfam" id="PF02548">
    <property type="entry name" value="Pantoate_transf"/>
    <property type="match status" value="1"/>
</dbReference>